<dbReference type="CDD" id="cd03039">
    <property type="entry name" value="GST_N_Sigma_like"/>
    <property type="match status" value="1"/>
</dbReference>
<dbReference type="Gene3D" id="1.20.1050.10">
    <property type="match status" value="1"/>
</dbReference>
<sequence>MSAIEAIKKQSEYELIYWPGIPGRGEPVRLAFEQAGVAYKDVALEEECMERLTHICSPSYQPPPDTLPPFAPPILEHDGLVLSQLPNIMFYLGPKLGLAPLDETARLKINQVFLTICDAQNETHDTHHPIAVSDYYENQKEESLRRSIDFRRNRIPKFLSYFERLIPDESTPHVVGSDLTYADLGLMHLIDGLLFAFPNAMSVRLKSYPKLKNLYEQTKGLERIERYMKSERRVEFGMGLYRRYPELDIEDDIEQAQQKE</sequence>
<name>A0A0F7SRV5_PHARH</name>
<dbReference type="InterPro" id="IPR036249">
    <property type="entry name" value="Thioredoxin-like_sf"/>
</dbReference>
<accession>A0A0F7SRV5</accession>
<dbReference type="SUPFAM" id="SSF47616">
    <property type="entry name" value="GST C-terminal domain-like"/>
    <property type="match status" value="1"/>
</dbReference>
<dbReference type="PANTHER" id="PTHR11571:SF263">
    <property type="entry name" value="GLUTATHIONE S-TRANSFERASE"/>
    <property type="match status" value="1"/>
</dbReference>
<dbReference type="Pfam" id="PF14497">
    <property type="entry name" value="GST_C_3"/>
    <property type="match status" value="1"/>
</dbReference>
<feature type="domain" description="GST N-terminal" evidence="1">
    <location>
        <begin position="12"/>
        <end position="100"/>
    </location>
</feature>
<dbReference type="PROSITE" id="PS50405">
    <property type="entry name" value="GST_CTER"/>
    <property type="match status" value="1"/>
</dbReference>
<feature type="domain" description="GST C-terminal" evidence="2">
    <location>
        <begin position="102"/>
        <end position="236"/>
    </location>
</feature>
<reference evidence="3" key="1">
    <citation type="submission" date="2014-08" db="EMBL/GenBank/DDBJ databases">
        <authorList>
            <person name="Sharma Rahul"/>
            <person name="Thines Marco"/>
        </authorList>
    </citation>
    <scope>NUCLEOTIDE SEQUENCE</scope>
</reference>
<evidence type="ECO:0000259" key="1">
    <source>
        <dbReference type="PROSITE" id="PS50404"/>
    </source>
</evidence>
<dbReference type="Gene3D" id="3.40.30.10">
    <property type="entry name" value="Glutaredoxin"/>
    <property type="match status" value="1"/>
</dbReference>
<dbReference type="PANTHER" id="PTHR11571">
    <property type="entry name" value="GLUTATHIONE S-TRANSFERASE"/>
    <property type="match status" value="1"/>
</dbReference>
<keyword evidence="3" id="KW-0808">Transferase</keyword>
<organism evidence="3">
    <name type="scientific">Phaffia rhodozyma</name>
    <name type="common">Yeast</name>
    <name type="synonym">Xanthophyllomyces dendrorhous</name>
    <dbReference type="NCBI Taxonomy" id="264483"/>
    <lineage>
        <taxon>Eukaryota</taxon>
        <taxon>Fungi</taxon>
        <taxon>Dikarya</taxon>
        <taxon>Basidiomycota</taxon>
        <taxon>Agaricomycotina</taxon>
        <taxon>Tremellomycetes</taxon>
        <taxon>Cystofilobasidiales</taxon>
        <taxon>Mrakiaceae</taxon>
        <taxon>Phaffia</taxon>
    </lineage>
</organism>
<dbReference type="CDD" id="cd03192">
    <property type="entry name" value="GST_C_Sigma_like"/>
    <property type="match status" value="1"/>
</dbReference>
<proteinExistence type="predicted"/>
<dbReference type="InterPro" id="IPR010987">
    <property type="entry name" value="Glutathione-S-Trfase_C-like"/>
</dbReference>
<protein>
    <submittedName>
        <fullName evidence="3">Glutathione S-transferase</fullName>
    </submittedName>
</protein>
<dbReference type="GO" id="GO:0006749">
    <property type="term" value="P:glutathione metabolic process"/>
    <property type="evidence" value="ECO:0007669"/>
    <property type="project" value="TreeGrafter"/>
</dbReference>
<dbReference type="PROSITE" id="PS50404">
    <property type="entry name" value="GST_NTER"/>
    <property type="match status" value="1"/>
</dbReference>
<dbReference type="InterPro" id="IPR036282">
    <property type="entry name" value="Glutathione-S-Trfase_C_sf"/>
</dbReference>
<dbReference type="GO" id="GO:0004364">
    <property type="term" value="F:glutathione transferase activity"/>
    <property type="evidence" value="ECO:0007669"/>
    <property type="project" value="TreeGrafter"/>
</dbReference>
<dbReference type="EMBL" id="LN483142">
    <property type="protein sequence ID" value="CED82773.1"/>
    <property type="molecule type" value="Genomic_DNA"/>
</dbReference>
<dbReference type="InterPro" id="IPR050213">
    <property type="entry name" value="GST_superfamily"/>
</dbReference>
<dbReference type="InterPro" id="IPR004046">
    <property type="entry name" value="GST_C"/>
</dbReference>
<evidence type="ECO:0000313" key="3">
    <source>
        <dbReference type="EMBL" id="CED82773.1"/>
    </source>
</evidence>
<dbReference type="AlphaFoldDB" id="A0A0F7SRV5"/>
<dbReference type="InterPro" id="IPR004045">
    <property type="entry name" value="Glutathione_S-Trfase_N"/>
</dbReference>
<evidence type="ECO:0000259" key="2">
    <source>
        <dbReference type="PROSITE" id="PS50405"/>
    </source>
</evidence>
<dbReference type="SUPFAM" id="SSF52833">
    <property type="entry name" value="Thioredoxin-like"/>
    <property type="match status" value="1"/>
</dbReference>